<dbReference type="PANTHER" id="PTHR34512">
    <property type="entry name" value="CELL SURFACE PROTEIN"/>
    <property type="match status" value="1"/>
</dbReference>
<reference evidence="3 4" key="1">
    <citation type="submission" date="2017-06" db="EMBL/GenBank/DDBJ databases">
        <title>Complete genome sequence of Paenibacillus odorifer CBA7130.</title>
        <authorList>
            <person name="Nam Y.-D."/>
            <person name="Kang J."/>
            <person name="Chung W.-H."/>
        </authorList>
    </citation>
    <scope>NUCLEOTIDE SEQUENCE [LARGE SCALE GENOMIC DNA]</scope>
    <source>
        <strain evidence="3 4">CBA7130</strain>
    </source>
</reference>
<gene>
    <name evidence="3" type="ORF">CD191_16200</name>
</gene>
<dbReference type="InterPro" id="IPR018391">
    <property type="entry name" value="PQQ_b-propeller_rpt"/>
</dbReference>
<evidence type="ECO:0000256" key="1">
    <source>
        <dbReference type="SAM" id="SignalP"/>
    </source>
</evidence>
<evidence type="ECO:0000313" key="4">
    <source>
        <dbReference type="Proteomes" id="UP000249163"/>
    </source>
</evidence>
<dbReference type="SMART" id="SM00564">
    <property type="entry name" value="PQQ"/>
    <property type="match status" value="5"/>
</dbReference>
<dbReference type="InterPro" id="IPR011047">
    <property type="entry name" value="Quinoprotein_ADH-like_sf"/>
</dbReference>
<keyword evidence="1" id="KW-0732">Signal</keyword>
<dbReference type="InterPro" id="IPR002372">
    <property type="entry name" value="PQQ_rpt_dom"/>
</dbReference>
<dbReference type="Pfam" id="PF13360">
    <property type="entry name" value="PQQ_2"/>
    <property type="match status" value="1"/>
</dbReference>
<dbReference type="PANTHER" id="PTHR34512:SF30">
    <property type="entry name" value="OUTER MEMBRANE PROTEIN ASSEMBLY FACTOR BAMB"/>
    <property type="match status" value="1"/>
</dbReference>
<protein>
    <recommendedName>
        <fullName evidence="2">Pyrrolo-quinoline quinone repeat domain-containing protein</fullName>
    </recommendedName>
</protein>
<evidence type="ECO:0000313" key="3">
    <source>
        <dbReference type="EMBL" id="AWV34029.1"/>
    </source>
</evidence>
<proteinExistence type="predicted"/>
<evidence type="ECO:0000259" key="2">
    <source>
        <dbReference type="Pfam" id="PF13360"/>
    </source>
</evidence>
<dbReference type="Proteomes" id="UP000249163">
    <property type="component" value="Chromosome"/>
</dbReference>
<name>A0AAD0KIV0_9BACL</name>
<accession>A0AAD0KIV0</accession>
<dbReference type="Gene3D" id="2.130.10.10">
    <property type="entry name" value="YVTN repeat-like/Quinoprotein amine dehydrogenase"/>
    <property type="match status" value="1"/>
</dbReference>
<dbReference type="AlphaFoldDB" id="A0AAD0KIV0"/>
<dbReference type="EMBL" id="CP021965">
    <property type="protein sequence ID" value="AWV34029.1"/>
    <property type="molecule type" value="Genomic_DNA"/>
</dbReference>
<dbReference type="InterPro" id="IPR015943">
    <property type="entry name" value="WD40/YVTN_repeat-like_dom_sf"/>
</dbReference>
<organism evidence="3 4">
    <name type="scientific">Paenibacillus odorifer</name>
    <dbReference type="NCBI Taxonomy" id="189426"/>
    <lineage>
        <taxon>Bacteria</taxon>
        <taxon>Bacillati</taxon>
        <taxon>Bacillota</taxon>
        <taxon>Bacilli</taxon>
        <taxon>Bacillales</taxon>
        <taxon>Paenibacillaceae</taxon>
        <taxon>Paenibacillus</taxon>
    </lineage>
</organism>
<dbReference type="SUPFAM" id="SSF50998">
    <property type="entry name" value="Quinoprotein alcohol dehydrogenase-like"/>
    <property type="match status" value="1"/>
</dbReference>
<feature type="signal peptide" evidence="1">
    <location>
        <begin position="1"/>
        <end position="31"/>
    </location>
</feature>
<sequence length="438" mass="48156">MVKYVPFILKTVISSSLLVSGAGIYLPGAQAAVTTPTSSSTTGDSINIIKPLWHDKADGQGIYSQQAPIANGLFYYSSGGTLKAAELSTGKVKWSYKNGTNPEIITNNSVFFITYEGYLVKVNAQTGKLLWKVKAAKDPIEIGAFAELVNGVLYFRNEHGGIAAYHPVTGKKIWENKDIPMYVGSIDGLYNGVLVVSSTVDNRRTQFFGLDPATGKRLWRIQGFYSFVAYRNGELILREQANAANDTSNEPLKGYQMTLVHIDVKTGKAKTKKNYKPLEDVSRLGNYFTSLQGSYLYTVDGGLDQWGGHPLYRFTLGQETTSEPKSYQEYGNWVAGPVNNMAFFQKDAQITAVQMNDNRIINFNGPDSPALSVQSMGKGLYAGYENGYFFIINAETGKALGKVKTGAQQYGKLFSANGILYIQTEHNIFAISLPKELK</sequence>
<feature type="domain" description="Pyrrolo-quinoline quinone repeat" evidence="2">
    <location>
        <begin position="68"/>
        <end position="176"/>
    </location>
</feature>
<feature type="chain" id="PRO_5042168747" description="Pyrrolo-quinoline quinone repeat domain-containing protein" evidence="1">
    <location>
        <begin position="32"/>
        <end position="438"/>
    </location>
</feature>